<comment type="function">
    <text evidence="8">Acts as a ribosome collision sensor, splitting the ribosome into its 2 subunits. Detects stalled/collided 70S ribosomes which it binds and splits by an ATP-hydrolysis driven conformational change. Acts upstream of the ribosome quality control system (RQC), a ribosome-associated complex that mediates the extraction of incompletely synthesized nascent chains from stalled ribosomes and their subsequent degradation. Probably generates substrates for RQC.</text>
</comment>
<dbReference type="Gene3D" id="3.30.1370.110">
    <property type="match status" value="1"/>
</dbReference>
<reference evidence="11 12" key="1">
    <citation type="submission" date="2020-08" db="EMBL/GenBank/DDBJ databases">
        <title>Genome public.</title>
        <authorList>
            <person name="Liu C."/>
            <person name="Sun Q."/>
        </authorList>
    </citation>
    <scope>NUCLEOTIDE SEQUENCE [LARGE SCALE GENOMIC DNA]</scope>
    <source>
        <strain evidence="11 12">NSJ-37</strain>
    </source>
</reference>
<keyword evidence="2 8" id="KW-0699">rRNA-binding</keyword>
<comment type="subunit">
    <text evidence="8">Homodimer. Binds to stalled ribosomes, contacting rRNA.</text>
</comment>
<keyword evidence="8 11" id="KW-0255">Endonuclease</keyword>
<feature type="domain" description="Smr" evidence="10">
    <location>
        <begin position="718"/>
        <end position="793"/>
    </location>
</feature>
<keyword evidence="7 8" id="KW-0238">DNA-binding</keyword>
<name>A0ABR7MYD4_9FIRM</name>
<evidence type="ECO:0000259" key="10">
    <source>
        <dbReference type="PROSITE" id="PS50828"/>
    </source>
</evidence>
<evidence type="ECO:0000256" key="9">
    <source>
        <dbReference type="SAM" id="MobiDB-lite"/>
    </source>
</evidence>
<keyword evidence="1 8" id="KW-0540">Nuclease</keyword>
<dbReference type="SMART" id="SM00534">
    <property type="entry name" value="MUTSac"/>
    <property type="match status" value="1"/>
</dbReference>
<dbReference type="SUPFAM" id="SSF48334">
    <property type="entry name" value="DNA repair protein MutS, domain III"/>
    <property type="match status" value="1"/>
</dbReference>
<dbReference type="PANTHER" id="PTHR48466">
    <property type="entry name" value="OS10G0509000 PROTEIN-RELATED"/>
    <property type="match status" value="1"/>
</dbReference>
<evidence type="ECO:0000256" key="7">
    <source>
        <dbReference type="ARBA" id="ARBA00023125"/>
    </source>
</evidence>
<dbReference type="InterPro" id="IPR007696">
    <property type="entry name" value="DNA_mismatch_repair_MutS_core"/>
</dbReference>
<evidence type="ECO:0000256" key="3">
    <source>
        <dbReference type="ARBA" id="ARBA00022741"/>
    </source>
</evidence>
<dbReference type="GO" id="GO:0004519">
    <property type="term" value="F:endonuclease activity"/>
    <property type="evidence" value="ECO:0007669"/>
    <property type="project" value="UniProtKB-KW"/>
</dbReference>
<organism evidence="11 12">
    <name type="scientific">Jutongia huaianensis</name>
    <dbReference type="NCBI Taxonomy" id="2763668"/>
    <lineage>
        <taxon>Bacteria</taxon>
        <taxon>Bacillati</taxon>
        <taxon>Bacillota</taxon>
        <taxon>Clostridia</taxon>
        <taxon>Lachnospirales</taxon>
        <taxon>Lachnospiraceae</taxon>
        <taxon>Jutongia</taxon>
    </lineage>
</organism>
<dbReference type="InterPro" id="IPR046893">
    <property type="entry name" value="MSSS"/>
</dbReference>
<comment type="similarity">
    <text evidence="8">Belongs to the DNA mismatch repair MutS family. MutS2 subfamily.</text>
</comment>
<feature type="binding site" evidence="8">
    <location>
        <begin position="335"/>
        <end position="342"/>
    </location>
    <ligand>
        <name>ATP</name>
        <dbReference type="ChEBI" id="CHEBI:30616"/>
    </ligand>
</feature>
<dbReference type="InterPro" id="IPR045076">
    <property type="entry name" value="MutS"/>
</dbReference>
<keyword evidence="4 8" id="KW-0378">Hydrolase</keyword>
<evidence type="ECO:0000256" key="8">
    <source>
        <dbReference type="HAMAP-Rule" id="MF_00092"/>
    </source>
</evidence>
<keyword evidence="3 8" id="KW-0547">Nucleotide-binding</keyword>
<feature type="region of interest" description="Disordered" evidence="9">
    <location>
        <begin position="614"/>
        <end position="638"/>
    </location>
</feature>
<dbReference type="Gene3D" id="3.40.50.300">
    <property type="entry name" value="P-loop containing nucleotide triphosphate hydrolases"/>
    <property type="match status" value="1"/>
</dbReference>
<dbReference type="CDD" id="cd03280">
    <property type="entry name" value="ABC_MutS2"/>
    <property type="match status" value="1"/>
</dbReference>
<dbReference type="NCBIfam" id="TIGR01069">
    <property type="entry name" value="mutS2"/>
    <property type="match status" value="1"/>
</dbReference>
<dbReference type="EMBL" id="JACRSX010000001">
    <property type="protein sequence ID" value="MBC8561391.1"/>
    <property type="molecule type" value="Genomic_DNA"/>
</dbReference>
<accession>A0ABR7MYD4</accession>
<evidence type="ECO:0000256" key="5">
    <source>
        <dbReference type="ARBA" id="ARBA00022840"/>
    </source>
</evidence>
<dbReference type="PANTHER" id="PTHR48466:SF2">
    <property type="entry name" value="OS10G0509000 PROTEIN"/>
    <property type="match status" value="1"/>
</dbReference>
<comment type="caution">
    <text evidence="11">The sequence shown here is derived from an EMBL/GenBank/DDBJ whole genome shotgun (WGS) entry which is preliminary data.</text>
</comment>
<evidence type="ECO:0000256" key="6">
    <source>
        <dbReference type="ARBA" id="ARBA00022884"/>
    </source>
</evidence>
<evidence type="ECO:0000256" key="1">
    <source>
        <dbReference type="ARBA" id="ARBA00022722"/>
    </source>
</evidence>
<dbReference type="InterPro" id="IPR000432">
    <property type="entry name" value="DNA_mismatch_repair_MutS_C"/>
</dbReference>
<evidence type="ECO:0000256" key="2">
    <source>
        <dbReference type="ARBA" id="ARBA00022730"/>
    </source>
</evidence>
<dbReference type="SUPFAM" id="SSF52540">
    <property type="entry name" value="P-loop containing nucleoside triphosphate hydrolases"/>
    <property type="match status" value="1"/>
</dbReference>
<keyword evidence="6 8" id="KW-0694">RNA-binding</keyword>
<dbReference type="HAMAP" id="MF_00092">
    <property type="entry name" value="MutS2"/>
    <property type="match status" value="1"/>
</dbReference>
<gene>
    <name evidence="8" type="primary">mutS2</name>
    <name evidence="8" type="synonym">rqcU</name>
    <name evidence="11" type="ORF">H8704_01880</name>
</gene>
<dbReference type="InterPro" id="IPR005747">
    <property type="entry name" value="MutS2"/>
</dbReference>
<keyword evidence="5 8" id="KW-0067">ATP-binding</keyword>
<comment type="function">
    <text evidence="8">Endonuclease that is involved in the suppression of homologous recombination and thus may have a key role in the control of bacterial genetic diversity.</text>
</comment>
<dbReference type="InterPro" id="IPR036187">
    <property type="entry name" value="DNA_mismatch_repair_MutS_sf"/>
</dbReference>
<dbReference type="Pfam" id="PF01713">
    <property type="entry name" value="Smr"/>
    <property type="match status" value="1"/>
</dbReference>
<evidence type="ECO:0000313" key="11">
    <source>
        <dbReference type="EMBL" id="MBC8561391.1"/>
    </source>
</evidence>
<dbReference type="Pfam" id="PF00488">
    <property type="entry name" value="MutS_V"/>
    <property type="match status" value="1"/>
</dbReference>
<evidence type="ECO:0000313" key="12">
    <source>
        <dbReference type="Proteomes" id="UP000606193"/>
    </source>
</evidence>
<keyword evidence="12" id="KW-1185">Reference proteome</keyword>
<dbReference type="PIRSF" id="PIRSF005814">
    <property type="entry name" value="MutS_YshD"/>
    <property type="match status" value="1"/>
</dbReference>
<dbReference type="SMART" id="SM00533">
    <property type="entry name" value="MUTSd"/>
    <property type="match status" value="1"/>
</dbReference>
<dbReference type="EC" id="3.6.4.-" evidence="8"/>
<protein>
    <recommendedName>
        <fullName evidence="8">Endonuclease MutS2</fullName>
        <ecNumber evidence="8">3.1.-.-</ecNumber>
    </recommendedName>
    <alternativeName>
        <fullName evidence="8">Ribosome-associated protein quality control-upstream factor</fullName>
        <shortName evidence="8">RQC-upstream factor</shortName>
        <shortName evidence="8">RqcU</shortName>
        <ecNumber evidence="8">3.6.4.-</ecNumber>
    </alternativeName>
</protein>
<dbReference type="SMART" id="SM00463">
    <property type="entry name" value="SMR"/>
    <property type="match status" value="1"/>
</dbReference>
<dbReference type="PROSITE" id="PS50828">
    <property type="entry name" value="SMR"/>
    <property type="match status" value="1"/>
</dbReference>
<dbReference type="Pfam" id="PF20297">
    <property type="entry name" value="MSSS"/>
    <property type="match status" value="1"/>
</dbReference>
<dbReference type="InterPro" id="IPR036063">
    <property type="entry name" value="Smr_dom_sf"/>
</dbReference>
<dbReference type="InterPro" id="IPR002625">
    <property type="entry name" value="Smr_dom"/>
</dbReference>
<dbReference type="EC" id="3.1.-.-" evidence="8"/>
<sequence length="793" mass="88562">MNEKVLQTLEYNKIIDQLVSFASSPSGREFCQNLKPQTDRDWIEASQKETSDALTHILTKGELSFYGIQDIRPSLKRLEIGSSLGSHELLDIAKLLSAAASVKNYFRQALREDDSTGDSLDERYQLIEPLSPLMQEIRRCIPEHDVIANDASTGLAQVRRQLKLTNDRIHEQLNSILSSSARSMLQDSIITMRNGRYCLPVKAEYRSSFRGMLHDQSATGSTLFIEPAAVVKLNNDIRQLELQEQEEIDKILADLSNLAADQSFFLAQDYRVLCELDFIFARAMLSKKMRGTRPLFPAEGYIEIKKGRHPLIDAKKVVPIDIHIGKDFSLLVVTGPNTGGKTVSLKTVGLFCLMGQAGLHIPAFDNSCLKIFDEIYADIGDEQSIEQSLSTFSSHMVNTVSILEKADSNSLVLFDELGAGTDPTEGAALATAILANLHKRGCLVMATTHYSELKLYALQTPDVQNACCEFDVSTLQPTYRLLIGIPGKSNAFAISGKLGLSPEIIEDAKERVSSDAQNFEDVLSDLEASRIKLEQEHKTISENRKEISLLKKELREKTEKLEQSREKILQNANQEASRILAEAKNVADDTIRKYTKWAKSDRHIQEMEKERAELRNRMNKHQNQSGSKPQKTKKKSLKASDLMIGSNVHILTLNADGTVSTLPNEKGDLFVQAGLLRTQVNIKDLELLPEEKPKQTEKRHSGSGKIRIDKAASVHQEVNLIGMTVDEAMPVLNKYLDDAYLAHMTQVTVIHGRGTGALRKAVHQQLARLKYVKSYRLGEFGEGDMGVTIVTFK</sequence>
<dbReference type="Proteomes" id="UP000606193">
    <property type="component" value="Unassembled WGS sequence"/>
</dbReference>
<dbReference type="SUPFAM" id="SSF160443">
    <property type="entry name" value="SMR domain-like"/>
    <property type="match status" value="1"/>
</dbReference>
<proteinExistence type="inferred from homology"/>
<dbReference type="RefSeq" id="WP_249297058.1">
    <property type="nucleotide sequence ID" value="NZ_JACRSX010000001.1"/>
</dbReference>
<evidence type="ECO:0000256" key="4">
    <source>
        <dbReference type="ARBA" id="ARBA00022801"/>
    </source>
</evidence>
<dbReference type="PROSITE" id="PS00486">
    <property type="entry name" value="DNA_MISMATCH_REPAIR_2"/>
    <property type="match status" value="1"/>
</dbReference>
<dbReference type="InterPro" id="IPR027417">
    <property type="entry name" value="P-loop_NTPase"/>
</dbReference>